<dbReference type="RefSeq" id="WP_179900936.1">
    <property type="nucleotide sequence ID" value="NZ_JACBXV010000129.1"/>
</dbReference>
<evidence type="ECO:0008006" key="5">
    <source>
        <dbReference type="Google" id="ProtNLM"/>
    </source>
</evidence>
<reference evidence="3 4" key="1">
    <citation type="submission" date="2020-07" db="EMBL/GenBank/DDBJ databases">
        <title>MOT database genomes.</title>
        <authorList>
            <person name="Joseph S."/>
            <person name="Aduse-Opoku J."/>
            <person name="Hashim A."/>
            <person name="Wade W."/>
            <person name="Curtis M."/>
        </authorList>
    </citation>
    <scope>NUCLEOTIDE SEQUENCE [LARGE SCALE GENOMIC DNA]</scope>
    <source>
        <strain evidence="3 4">WMus004</strain>
    </source>
</reference>
<name>A0A853EK63_9ACTO</name>
<dbReference type="Proteomes" id="UP000572528">
    <property type="component" value="Unassembled WGS sequence"/>
</dbReference>
<evidence type="ECO:0000256" key="2">
    <source>
        <dbReference type="SAM" id="SignalP"/>
    </source>
</evidence>
<dbReference type="EMBL" id="JACBXV010000129">
    <property type="protein sequence ID" value="NYS69668.1"/>
    <property type="molecule type" value="Genomic_DNA"/>
</dbReference>
<evidence type="ECO:0000313" key="4">
    <source>
        <dbReference type="Proteomes" id="UP000572528"/>
    </source>
</evidence>
<feature type="region of interest" description="Disordered" evidence="1">
    <location>
        <begin position="31"/>
        <end position="97"/>
    </location>
</feature>
<dbReference type="AlphaFoldDB" id="A0A853EK63"/>
<feature type="chain" id="PRO_5038514814" description="DUF3060 domain-containing protein" evidence="2">
    <location>
        <begin position="24"/>
        <end position="210"/>
    </location>
</feature>
<evidence type="ECO:0000256" key="1">
    <source>
        <dbReference type="SAM" id="MobiDB-lite"/>
    </source>
</evidence>
<comment type="caution">
    <text evidence="3">The sequence shown here is derived from an EMBL/GenBank/DDBJ whole genome shotgun (WGS) entry which is preliminary data.</text>
</comment>
<accession>A0A853EK63</accession>
<organism evidence="3 4">
    <name type="scientific">Actinomyces bowdenii</name>
    <dbReference type="NCBI Taxonomy" id="131109"/>
    <lineage>
        <taxon>Bacteria</taxon>
        <taxon>Bacillati</taxon>
        <taxon>Actinomycetota</taxon>
        <taxon>Actinomycetes</taxon>
        <taxon>Actinomycetales</taxon>
        <taxon>Actinomycetaceae</taxon>
        <taxon>Actinomyces</taxon>
    </lineage>
</organism>
<proteinExistence type="predicted"/>
<feature type="signal peptide" evidence="2">
    <location>
        <begin position="1"/>
        <end position="23"/>
    </location>
</feature>
<protein>
    <recommendedName>
        <fullName evidence="5">DUF3060 domain-containing protein</fullName>
    </recommendedName>
</protein>
<evidence type="ECO:0000313" key="3">
    <source>
        <dbReference type="EMBL" id="NYS69668.1"/>
    </source>
</evidence>
<dbReference type="PROSITE" id="PS51257">
    <property type="entry name" value="PROKAR_LIPOPROTEIN"/>
    <property type="match status" value="1"/>
</dbReference>
<sequence length="210" mass="20940">MTSMTRRLPAVLAAAALSLSLSACSISLGGPGGSAGPGRASQAAEASAPEQGGSADAQGGAAPGAPSSQPSPSEAAVPGSASGAERPGATAAADSELWQRLKDTALRRSRSEGGDMTLQGQQCGYIEGDIATLTVAEDASGGIMVEHVEQLTVKGSHVIVMVQDVGRVSITGSEVVVAWVGRTPVVEDSGTGNATVAFDQLDEGLYWTCS</sequence>
<gene>
    <name evidence="3" type="ORF">HZZ05_09115</name>
</gene>
<keyword evidence="2" id="KW-0732">Signal</keyword>
<feature type="compositionally biased region" description="Low complexity" evidence="1">
    <location>
        <begin position="37"/>
        <end position="78"/>
    </location>
</feature>